<proteinExistence type="predicted"/>
<dbReference type="AlphaFoldDB" id="A0A9W4NZE6"/>
<dbReference type="SUPFAM" id="SSF54909">
    <property type="entry name" value="Dimeric alpha+beta barrel"/>
    <property type="match status" value="1"/>
</dbReference>
<dbReference type="OrthoDB" id="276388at2759"/>
<dbReference type="InterPro" id="IPR011008">
    <property type="entry name" value="Dimeric_a/b-barrel"/>
</dbReference>
<name>A0A9W4NZE6_9EURO</name>
<evidence type="ECO:0000313" key="1">
    <source>
        <dbReference type="EMBL" id="CAG8429173.1"/>
    </source>
</evidence>
<dbReference type="Proteomes" id="UP001152592">
    <property type="component" value="Unassembled WGS sequence"/>
</dbReference>
<sequence>MPVTRSQSKILASQDLSSAQENRISRCLEREQATTRPFVEWLDLDYSHNSILKQTDTDWKLILKKVREVDGCRQITWTIPVENDQRLWIIIHWWRRAQRDEFRQSDAMTQTMKEVIFLPDPGSPDNFRSSPNDNAILTYRFMSTSWKFILDCFSKPRRPDMIYEVWTVYFPAEDIVAILDSDLHYRFPRMKNPGFLPDASEDPIGAVLFQIIALVSGEVEYKGRSCKRIAWFMNWKSTGEEKIYKETVCFRKKNEERPTVMDIFIKELQGLGMVGYESCHAKFEQIKRYT</sequence>
<dbReference type="Gene3D" id="3.30.70.100">
    <property type="match status" value="1"/>
</dbReference>
<reference evidence="1" key="1">
    <citation type="submission" date="2021-07" db="EMBL/GenBank/DDBJ databases">
        <authorList>
            <person name="Branca A.L. A."/>
        </authorList>
    </citation>
    <scope>NUCLEOTIDE SEQUENCE</scope>
</reference>
<evidence type="ECO:0000313" key="2">
    <source>
        <dbReference type="Proteomes" id="UP001152592"/>
    </source>
</evidence>
<protein>
    <submittedName>
        <fullName evidence="1">Uncharacterized protein</fullName>
    </submittedName>
</protein>
<accession>A0A9W4NZE6</accession>
<gene>
    <name evidence="1" type="ORF">PSALAMII_LOCUS10737</name>
</gene>
<organism evidence="1 2">
    <name type="scientific">Penicillium salamii</name>
    <dbReference type="NCBI Taxonomy" id="1612424"/>
    <lineage>
        <taxon>Eukaryota</taxon>
        <taxon>Fungi</taxon>
        <taxon>Dikarya</taxon>
        <taxon>Ascomycota</taxon>
        <taxon>Pezizomycotina</taxon>
        <taxon>Eurotiomycetes</taxon>
        <taxon>Eurotiomycetidae</taxon>
        <taxon>Eurotiales</taxon>
        <taxon>Aspergillaceae</taxon>
        <taxon>Penicillium</taxon>
    </lineage>
</organism>
<dbReference type="EMBL" id="CAJVPD010000304">
    <property type="protein sequence ID" value="CAG8429173.1"/>
    <property type="molecule type" value="Genomic_DNA"/>
</dbReference>
<comment type="caution">
    <text evidence="1">The sequence shown here is derived from an EMBL/GenBank/DDBJ whole genome shotgun (WGS) entry which is preliminary data.</text>
</comment>